<dbReference type="SMART" id="SM00474">
    <property type="entry name" value="35EXOc"/>
    <property type="match status" value="1"/>
</dbReference>
<dbReference type="InterPro" id="IPR036397">
    <property type="entry name" value="RNaseH_sf"/>
</dbReference>
<dbReference type="GO" id="GO:0003677">
    <property type="term" value="F:DNA binding"/>
    <property type="evidence" value="ECO:0007669"/>
    <property type="project" value="InterPro"/>
</dbReference>
<dbReference type="GO" id="GO:0006302">
    <property type="term" value="P:double-strand break repair"/>
    <property type="evidence" value="ECO:0007669"/>
    <property type="project" value="TreeGrafter"/>
</dbReference>
<organism evidence="4">
    <name type="scientific">uncultured Caudovirales phage</name>
    <dbReference type="NCBI Taxonomy" id="2100421"/>
    <lineage>
        <taxon>Viruses</taxon>
        <taxon>Duplodnaviria</taxon>
        <taxon>Heunggongvirae</taxon>
        <taxon>Uroviricota</taxon>
        <taxon>Caudoviricetes</taxon>
        <taxon>Peduoviridae</taxon>
        <taxon>Maltschvirus</taxon>
        <taxon>Maltschvirus maltsch</taxon>
    </lineage>
</organism>
<dbReference type="Pfam" id="PF00476">
    <property type="entry name" value="DNA_pol_A"/>
    <property type="match status" value="1"/>
</dbReference>
<dbReference type="GO" id="GO:0003887">
    <property type="term" value="F:DNA-directed DNA polymerase activity"/>
    <property type="evidence" value="ECO:0007669"/>
    <property type="project" value="InterPro"/>
</dbReference>
<dbReference type="PANTHER" id="PTHR10133">
    <property type="entry name" value="DNA POLYMERASE I"/>
    <property type="match status" value="1"/>
</dbReference>
<evidence type="ECO:0000259" key="3">
    <source>
        <dbReference type="SMART" id="SM00482"/>
    </source>
</evidence>
<dbReference type="GO" id="GO:0039693">
    <property type="term" value="P:viral DNA genome replication"/>
    <property type="evidence" value="ECO:0007669"/>
    <property type="project" value="UniProtKB-KW"/>
</dbReference>
<name>A0A6J5L246_9CAUD</name>
<dbReference type="InterPro" id="IPR002562">
    <property type="entry name" value="3'-5'_exonuclease_dom"/>
</dbReference>
<dbReference type="SUPFAM" id="SSF53098">
    <property type="entry name" value="Ribonuclease H-like"/>
    <property type="match status" value="1"/>
</dbReference>
<dbReference type="Gene3D" id="1.20.1060.10">
    <property type="entry name" value="Taq DNA Polymerase, Chain T, domain 4"/>
    <property type="match status" value="1"/>
</dbReference>
<dbReference type="InterPro" id="IPR002298">
    <property type="entry name" value="DNA_polymerase_A"/>
</dbReference>
<feature type="domain" description="3'-5' exonuclease" evidence="2">
    <location>
        <begin position="1"/>
        <end position="224"/>
    </location>
</feature>
<dbReference type="Gene3D" id="3.30.70.370">
    <property type="match status" value="1"/>
</dbReference>
<dbReference type="InterPro" id="IPR001098">
    <property type="entry name" value="DNA-dir_DNA_pol_A_palm_dom"/>
</dbReference>
<dbReference type="SMART" id="SM00482">
    <property type="entry name" value="POLAc"/>
    <property type="match status" value="1"/>
</dbReference>
<keyword evidence="1" id="KW-0235">DNA replication</keyword>
<keyword evidence="4" id="KW-0269">Exonuclease</keyword>
<proteinExistence type="predicted"/>
<dbReference type="Gene3D" id="3.30.420.10">
    <property type="entry name" value="Ribonuclease H-like superfamily/Ribonuclease H"/>
    <property type="match status" value="1"/>
</dbReference>
<gene>
    <name evidence="4" type="ORF">UFOVP111_54</name>
</gene>
<dbReference type="GO" id="GO:0008408">
    <property type="term" value="F:3'-5' exonuclease activity"/>
    <property type="evidence" value="ECO:0007669"/>
    <property type="project" value="InterPro"/>
</dbReference>
<keyword evidence="4" id="KW-0378">Hydrolase</keyword>
<dbReference type="SUPFAM" id="SSF56672">
    <property type="entry name" value="DNA/RNA polymerases"/>
    <property type="match status" value="1"/>
</dbReference>
<reference evidence="4" key="1">
    <citation type="submission" date="2020-04" db="EMBL/GenBank/DDBJ databases">
        <authorList>
            <person name="Chiriac C."/>
            <person name="Salcher M."/>
            <person name="Ghai R."/>
            <person name="Kavagutti S V."/>
        </authorList>
    </citation>
    <scope>NUCLEOTIDE SEQUENCE</scope>
</reference>
<sequence length="667" mass="74270">MNIITTEQQLQEFVRYYSTVEAFAWDVETIGDNRLYPVINDVCWISFATEGRVDVIPMGHPNGELEGWDKPLLLPGQRRLEEGKPILESHYSKDQRKWVAKFGEAPEQLTPRQVFDAIEPIMFGPALKIAHNAKFDLKSVAKYYRGKVPAKPHFDTLMAAFIVNNLNKFELNLAACVRRELGVTMEKGIGENVALHSFSDVANYSGIDAELTWKLYQVLEPKITGNLKKVWRLEMDVLAALCDMELTGAYLDQDALKELAEEVDKGKQEAEAKCYREAGKAFAINSVPAKQKLLFGSENGSKPRLPHPNGKIKISLTPKGQEAYKNGDTLTEAHFSVSADALEYFRGKDALVNAILEYQDLNKLMTTYVTPYTGGDVKRVTNGKEKITKRKSLLINGRVHTNFKAHGAETGRFSSSEPNLQNIPSSGEYGKLVRNLFVAPPGYKLVVADYSQIEPRVIASFSQDPLMLENYHTGGDIYTTIGDTMGVDRKAGKVLVLAISYGVGPDKIAASIGCTVQEAKDLLNRFEAKFSSIAKYKAKVIRDAKQAGKVPFVETMFGRRRYIPELNSKEFSLLGRSERQAFNTMIQGSAADLMKLALVRAHSCFINEADVNVILTVHDELVTITPEDKAEQVAEAIRESMEGIKLPQITVPLIADVHIVDKWGEAK</sequence>
<dbReference type="InterPro" id="IPR012337">
    <property type="entry name" value="RNaseH-like_sf"/>
</dbReference>
<dbReference type="Pfam" id="PF01612">
    <property type="entry name" value="DNA_pol_A_exo1"/>
    <property type="match status" value="1"/>
</dbReference>
<protein>
    <submittedName>
        <fullName evidence="4">PolA DNA polymerase I - 3'-5' exonuclease and polymerase domains</fullName>
    </submittedName>
</protein>
<dbReference type="PRINTS" id="PR00868">
    <property type="entry name" value="DNAPOLI"/>
</dbReference>
<dbReference type="Gene3D" id="1.10.150.20">
    <property type="entry name" value="5' to 3' exonuclease, C-terminal subdomain"/>
    <property type="match status" value="1"/>
</dbReference>
<dbReference type="InterPro" id="IPR043502">
    <property type="entry name" value="DNA/RNA_pol_sf"/>
</dbReference>
<dbReference type="PANTHER" id="PTHR10133:SF62">
    <property type="entry name" value="DNA POLYMERASE THETA"/>
    <property type="match status" value="1"/>
</dbReference>
<evidence type="ECO:0000259" key="2">
    <source>
        <dbReference type="SMART" id="SM00474"/>
    </source>
</evidence>
<accession>A0A6J5L246</accession>
<keyword evidence="1" id="KW-1194">Viral DNA replication</keyword>
<evidence type="ECO:0000256" key="1">
    <source>
        <dbReference type="ARBA" id="ARBA00023109"/>
    </source>
</evidence>
<dbReference type="GO" id="GO:0006261">
    <property type="term" value="P:DNA-templated DNA replication"/>
    <property type="evidence" value="ECO:0007669"/>
    <property type="project" value="InterPro"/>
</dbReference>
<evidence type="ECO:0000313" key="4">
    <source>
        <dbReference type="EMBL" id="CAB4128654.1"/>
    </source>
</evidence>
<feature type="domain" description="DNA-directed DNA polymerase family A palm" evidence="3">
    <location>
        <begin position="430"/>
        <end position="629"/>
    </location>
</feature>
<dbReference type="EMBL" id="LR796226">
    <property type="protein sequence ID" value="CAB4128654.1"/>
    <property type="molecule type" value="Genomic_DNA"/>
</dbReference>
<keyword evidence="4" id="KW-0540">Nuclease</keyword>